<proteinExistence type="predicted"/>
<sequence>MGDEGAEDIRRILYEIAAERGGGKTIDALRDGYAELLEEVLEAAQDDIGRSAAASALRSAMVRAGLEE</sequence>
<evidence type="ECO:0000313" key="2">
    <source>
        <dbReference type="Proteomes" id="UP000183104"/>
    </source>
</evidence>
<dbReference type="Proteomes" id="UP000183104">
    <property type="component" value="Unassembled WGS sequence"/>
</dbReference>
<name>A0A0P9C901_9GAMM</name>
<reference evidence="2" key="1">
    <citation type="submission" date="2016-10" db="EMBL/GenBank/DDBJ databases">
        <authorList>
            <person name="Varghese N."/>
        </authorList>
    </citation>
    <scope>NUCLEOTIDE SEQUENCE [LARGE SCALE GENOMIC DNA]</scope>
    <source>
        <strain evidence="2">HL 19</strain>
    </source>
</reference>
<protein>
    <submittedName>
        <fullName evidence="1">Uncharacterized protein</fullName>
    </submittedName>
</protein>
<dbReference type="AlphaFoldDB" id="A0A0P9C901"/>
<dbReference type="EMBL" id="FMUN01000004">
    <property type="protein sequence ID" value="SCY30676.1"/>
    <property type="molecule type" value="Genomic_DNA"/>
</dbReference>
<organism evidence="1 2">
    <name type="scientific">Thiohalorhabdus denitrificans</name>
    <dbReference type="NCBI Taxonomy" id="381306"/>
    <lineage>
        <taxon>Bacteria</taxon>
        <taxon>Pseudomonadati</taxon>
        <taxon>Pseudomonadota</taxon>
        <taxon>Gammaproteobacteria</taxon>
        <taxon>Thiohalorhabdales</taxon>
        <taxon>Thiohalorhabdaceae</taxon>
        <taxon>Thiohalorhabdus</taxon>
    </lineage>
</organism>
<accession>A0A0P9C901</accession>
<dbReference type="RefSeq" id="WP_054965119.1">
    <property type="nucleotide sequence ID" value="NZ_FMUN01000004.1"/>
</dbReference>
<gene>
    <name evidence="1" type="ORF">SAMN05661077_1780</name>
</gene>
<evidence type="ECO:0000313" key="1">
    <source>
        <dbReference type="EMBL" id="SCY30676.1"/>
    </source>
</evidence>
<keyword evidence="2" id="KW-1185">Reference proteome</keyword>